<accession>W2VRK6</accession>
<organism evidence="1 2">
    <name type="scientific">Phytophthora nicotianae CJ01A1</name>
    <dbReference type="NCBI Taxonomy" id="1317063"/>
    <lineage>
        <taxon>Eukaryota</taxon>
        <taxon>Sar</taxon>
        <taxon>Stramenopiles</taxon>
        <taxon>Oomycota</taxon>
        <taxon>Peronosporomycetes</taxon>
        <taxon>Peronosporales</taxon>
        <taxon>Peronosporaceae</taxon>
        <taxon>Phytophthora</taxon>
    </lineage>
</organism>
<proteinExistence type="predicted"/>
<evidence type="ECO:0000313" key="2">
    <source>
        <dbReference type="Proteomes" id="UP000018958"/>
    </source>
</evidence>
<sequence length="35" mass="4231">MKRVVNNVKTFHGIDMEKQPILVYRSIQSEREKQK</sequence>
<reference evidence="1 2" key="1">
    <citation type="submission" date="2013-11" db="EMBL/GenBank/DDBJ databases">
        <title>The Genome Sequence of Phytophthora parasitica CJ01A1.</title>
        <authorList>
            <consortium name="The Broad Institute Genomics Platform"/>
            <person name="Russ C."/>
            <person name="Tyler B."/>
            <person name="Panabieres F."/>
            <person name="Shan W."/>
            <person name="Tripathy S."/>
            <person name="Grunwald N."/>
            <person name="Machado M."/>
            <person name="Johnson C.S."/>
            <person name="Walker B."/>
            <person name="Young S.K."/>
            <person name="Zeng Q."/>
            <person name="Gargeya S."/>
            <person name="Fitzgerald M."/>
            <person name="Haas B."/>
            <person name="Abouelleil A."/>
            <person name="Allen A.W."/>
            <person name="Alvarado L."/>
            <person name="Arachchi H.M."/>
            <person name="Berlin A.M."/>
            <person name="Chapman S.B."/>
            <person name="Gainer-Dewar J."/>
            <person name="Goldberg J."/>
            <person name="Griggs A."/>
            <person name="Gujja S."/>
            <person name="Hansen M."/>
            <person name="Howarth C."/>
            <person name="Imamovic A."/>
            <person name="Ireland A."/>
            <person name="Larimer J."/>
            <person name="McCowan C."/>
            <person name="Murphy C."/>
            <person name="Pearson M."/>
            <person name="Poon T.W."/>
            <person name="Priest M."/>
            <person name="Roberts A."/>
            <person name="Saif S."/>
            <person name="Shea T."/>
            <person name="Sisk P."/>
            <person name="Sykes S."/>
            <person name="Wortman J."/>
            <person name="Nusbaum C."/>
            <person name="Birren B."/>
        </authorList>
    </citation>
    <scope>NUCLEOTIDE SEQUENCE [LARGE SCALE GENOMIC DNA]</scope>
    <source>
        <strain evidence="1 2">CJ01A1</strain>
    </source>
</reference>
<comment type="caution">
    <text evidence="1">The sequence shown here is derived from an EMBL/GenBank/DDBJ whole genome shotgun (WGS) entry which is preliminary data.</text>
</comment>
<evidence type="ECO:0000313" key="1">
    <source>
        <dbReference type="EMBL" id="ETP00278.1"/>
    </source>
</evidence>
<feature type="non-terminal residue" evidence="1">
    <location>
        <position position="35"/>
    </location>
</feature>
<dbReference type="AlphaFoldDB" id="W2VRK6"/>
<name>W2VRK6_PHYNI</name>
<dbReference type="Proteomes" id="UP000018958">
    <property type="component" value="Unassembled WGS sequence"/>
</dbReference>
<protein>
    <submittedName>
        <fullName evidence="1">Uncharacterized protein</fullName>
    </submittedName>
</protein>
<gene>
    <name evidence="1" type="ORF">F441_22303</name>
</gene>
<dbReference type="EMBL" id="ANIX01004513">
    <property type="protein sequence ID" value="ETP00278.1"/>
    <property type="molecule type" value="Genomic_DNA"/>
</dbReference>